<reference evidence="1 2" key="1">
    <citation type="journal article" date="2013" name="PLoS ONE">
        <title>Poles Apart: Arctic and Antarctic Octadecabacter strains Share High Genome Plasticity and a New Type of Xanthorhodopsin.</title>
        <authorList>
            <person name="Vollmers J."/>
            <person name="Voget S."/>
            <person name="Dietrich S."/>
            <person name="Gollnow K."/>
            <person name="Smits M."/>
            <person name="Meyer K."/>
            <person name="Brinkhoff T."/>
            <person name="Simon M."/>
            <person name="Daniel R."/>
        </authorList>
    </citation>
    <scope>NUCLEOTIDE SEQUENCE [LARGE SCALE GENOMIC DNA]</scope>
    <source>
        <strain evidence="1 2">307</strain>
        <plasmid evidence="1">pOA307_63</plasmid>
    </source>
</reference>
<geneLocation type="plasmid" evidence="1 2">
    <name>pOA307_63</name>
</geneLocation>
<keyword evidence="1" id="KW-0614">Plasmid</keyword>
<dbReference type="AlphaFoldDB" id="M9RDJ2"/>
<proteinExistence type="predicted"/>
<name>M9RDJ2_9RHOB</name>
<dbReference type="Proteomes" id="UP000005307">
    <property type="component" value="Plasmid pOA307_63"/>
</dbReference>
<dbReference type="HOGENOM" id="CLU_2155769_0_0_5"/>
<organism evidence="1 2">
    <name type="scientific">Octadecabacter antarcticus 307</name>
    <dbReference type="NCBI Taxonomy" id="391626"/>
    <lineage>
        <taxon>Bacteria</taxon>
        <taxon>Pseudomonadati</taxon>
        <taxon>Pseudomonadota</taxon>
        <taxon>Alphaproteobacteria</taxon>
        <taxon>Rhodobacterales</taxon>
        <taxon>Roseobacteraceae</taxon>
        <taxon>Octadecabacter</taxon>
    </lineage>
</organism>
<evidence type="ECO:0000313" key="1">
    <source>
        <dbReference type="EMBL" id="AGI70262.1"/>
    </source>
</evidence>
<dbReference type="EMBL" id="CP003741">
    <property type="protein sequence ID" value="AGI70262.1"/>
    <property type="molecule type" value="Genomic_DNA"/>
</dbReference>
<protein>
    <submittedName>
        <fullName evidence="1">Uncharacterized protein</fullName>
    </submittedName>
</protein>
<dbReference type="KEGG" id="oat:OAN307_63p00440"/>
<accession>M9RDJ2</accession>
<sequence length="111" mass="12739">MISPSCCKYHQICTSMHSGHCFDFTVELRRIAVIKTTFTAKEAWTDAVGRPETQYDARMQSLMGLALAQIDILYKPKLIRVNGTRTRRYYRIGTNSGDEWMPLPEGHETPK</sequence>
<keyword evidence="2" id="KW-1185">Reference proteome</keyword>
<gene>
    <name evidence="1" type="ORF">OAN307_63p00440</name>
</gene>
<evidence type="ECO:0000313" key="2">
    <source>
        <dbReference type="Proteomes" id="UP000005307"/>
    </source>
</evidence>